<dbReference type="STRING" id="1843581.A7D16_16305"/>
<feature type="region of interest" description="Disordered" evidence="1">
    <location>
        <begin position="76"/>
        <end position="103"/>
    </location>
</feature>
<sequence>MALRSVRTHGAEQSALLRATRCAQGVATTCTLGRLQTPFKTDYRSDVRLSDDTAPCLRLHRTAFGALQAAWPAARQTSLRHGHSPMTKPAKPVGNPACRAFAR</sequence>
<protein>
    <submittedName>
        <fullName evidence="2">Uncharacterized protein</fullName>
    </submittedName>
</protein>
<gene>
    <name evidence="2" type="ORF">DZD52_10635</name>
</gene>
<name>A0A3E1KJU6_9XANT</name>
<organism evidence="2 3">
    <name type="scientific">Xanthomonas nasturtii</name>
    <dbReference type="NCBI Taxonomy" id="1843581"/>
    <lineage>
        <taxon>Bacteria</taxon>
        <taxon>Pseudomonadati</taxon>
        <taxon>Pseudomonadota</taxon>
        <taxon>Gammaproteobacteria</taxon>
        <taxon>Lysobacterales</taxon>
        <taxon>Lysobacteraceae</taxon>
        <taxon>Xanthomonas</taxon>
    </lineage>
</organism>
<dbReference type="Proteomes" id="UP000259570">
    <property type="component" value="Unassembled WGS sequence"/>
</dbReference>
<reference evidence="2 3" key="1">
    <citation type="submission" date="2018-08" db="EMBL/GenBank/DDBJ databases">
        <title>Genome sequencing of X. nasturtii WHRI 8984.</title>
        <authorList>
            <person name="Studholme D.J."/>
            <person name="Mchugh J."/>
            <person name="Vicente J."/>
        </authorList>
    </citation>
    <scope>NUCLEOTIDE SEQUENCE [LARGE SCALE GENOMIC DNA]</scope>
    <source>
        <strain evidence="2 3">WHRI 8984</strain>
    </source>
</reference>
<proteinExistence type="predicted"/>
<accession>A0A3E1KJU6</accession>
<dbReference type="AlphaFoldDB" id="A0A3E1KJU6"/>
<evidence type="ECO:0000313" key="3">
    <source>
        <dbReference type="Proteomes" id="UP000259570"/>
    </source>
</evidence>
<comment type="caution">
    <text evidence="2">The sequence shown here is derived from an EMBL/GenBank/DDBJ whole genome shotgun (WGS) entry which is preliminary data.</text>
</comment>
<evidence type="ECO:0000256" key="1">
    <source>
        <dbReference type="SAM" id="MobiDB-lite"/>
    </source>
</evidence>
<dbReference type="EMBL" id="QUZM01000017">
    <property type="protein sequence ID" value="RFF39038.1"/>
    <property type="molecule type" value="Genomic_DNA"/>
</dbReference>
<evidence type="ECO:0000313" key="2">
    <source>
        <dbReference type="EMBL" id="RFF39038.1"/>
    </source>
</evidence>